<protein>
    <submittedName>
        <fullName evidence="3">Ejaculatory bulb-specific protein 3-like</fullName>
    </submittedName>
</protein>
<evidence type="ECO:0000313" key="2">
    <source>
        <dbReference type="Proteomes" id="UP000695000"/>
    </source>
</evidence>
<dbReference type="Proteomes" id="UP000695000">
    <property type="component" value="Unplaced"/>
</dbReference>
<dbReference type="Pfam" id="PF03392">
    <property type="entry name" value="OS-D"/>
    <property type="match status" value="1"/>
</dbReference>
<dbReference type="RefSeq" id="XP_017779655.1">
    <property type="nucleotide sequence ID" value="XM_017924166.1"/>
</dbReference>
<dbReference type="InterPro" id="IPR005055">
    <property type="entry name" value="A10/PebIII"/>
</dbReference>
<sequence length="129" mass="14937">MLRHLIQALVFAAFCALVIADDHYTTKHDNIDVNEFLSNKRLVKNAINCLLDRGNCTPEITELKKVIDDALKTDCSKCSEKQKANTKIVLRHMYENEQEAFKELEAKYDKDGVYRNKYREEAKKEGVNI</sequence>
<dbReference type="Gene3D" id="1.10.2080.10">
    <property type="entry name" value="Insect odorant-binding protein A10/Ejaculatory bulb-specific protein 3"/>
    <property type="match status" value="1"/>
</dbReference>
<dbReference type="SUPFAM" id="SSF100910">
    <property type="entry name" value="Chemosensory protein Csp2"/>
    <property type="match status" value="1"/>
</dbReference>
<dbReference type="GeneID" id="108564957"/>
<dbReference type="PANTHER" id="PTHR11257:SF12">
    <property type="entry name" value="EJACULATORY BULB-SPECIFIC PROTEIN 3-RELATED"/>
    <property type="match status" value="1"/>
</dbReference>
<feature type="signal peptide" evidence="1">
    <location>
        <begin position="1"/>
        <end position="20"/>
    </location>
</feature>
<name>A0ABM1MYK5_NICVS</name>
<keyword evidence="1" id="KW-0732">Signal</keyword>
<keyword evidence="2" id="KW-1185">Reference proteome</keyword>
<proteinExistence type="predicted"/>
<dbReference type="PANTHER" id="PTHR11257">
    <property type="entry name" value="CHEMOSENSORY PROTEIN-RELATED"/>
    <property type="match status" value="1"/>
</dbReference>
<feature type="chain" id="PRO_5046685864" evidence="1">
    <location>
        <begin position="21"/>
        <end position="129"/>
    </location>
</feature>
<evidence type="ECO:0000313" key="3">
    <source>
        <dbReference type="RefSeq" id="XP_017779655.1"/>
    </source>
</evidence>
<evidence type="ECO:0000256" key="1">
    <source>
        <dbReference type="SAM" id="SignalP"/>
    </source>
</evidence>
<accession>A0ABM1MYK5</accession>
<organism evidence="2 3">
    <name type="scientific">Nicrophorus vespilloides</name>
    <name type="common">Boreal carrion beetle</name>
    <dbReference type="NCBI Taxonomy" id="110193"/>
    <lineage>
        <taxon>Eukaryota</taxon>
        <taxon>Metazoa</taxon>
        <taxon>Ecdysozoa</taxon>
        <taxon>Arthropoda</taxon>
        <taxon>Hexapoda</taxon>
        <taxon>Insecta</taxon>
        <taxon>Pterygota</taxon>
        <taxon>Neoptera</taxon>
        <taxon>Endopterygota</taxon>
        <taxon>Coleoptera</taxon>
        <taxon>Polyphaga</taxon>
        <taxon>Staphyliniformia</taxon>
        <taxon>Silphidae</taxon>
        <taxon>Nicrophorinae</taxon>
        <taxon>Nicrophorus</taxon>
    </lineage>
</organism>
<gene>
    <name evidence="3" type="primary">LOC108564957</name>
</gene>
<dbReference type="InterPro" id="IPR036682">
    <property type="entry name" value="OS_D_A10/PebIII_sf"/>
</dbReference>
<reference evidence="3" key="1">
    <citation type="submission" date="2025-08" db="UniProtKB">
        <authorList>
            <consortium name="RefSeq"/>
        </authorList>
    </citation>
    <scope>IDENTIFICATION</scope>
    <source>
        <tissue evidence="3">Whole Larva</tissue>
    </source>
</reference>